<dbReference type="EMBL" id="BAABAL010000019">
    <property type="protein sequence ID" value="GAA4031189.1"/>
    <property type="molecule type" value="Genomic_DNA"/>
</dbReference>
<sequence>MDRRTVLRGMAAAPVAGASFTGTAAASAPKRRVRLGVNYVPSRNWWFSWSDWDRRSLVRDLAAIAGLGMDHIRIMCLWPDFQPNTGHVRGEMLDRLAELLDLADAVRLDVEVTVFNGALSGFLFVPPWLLDNSTGKARNMFTDPTALAAQHALLEAIAARIGTHRRFLGFDLSNEVNWFAQPLGMAITPQQGDAWHSALFATCERVAPGRLHVSGIDHYPWLNNAYFTREGLATSGTATACHTWAGWTNVIQRYGPLSTPSLHYSEYFVELLKAFHTDLRRPVWIEETGVSTKWMDAAVIPEWTERSIRNMAGCGELFGITWWCSHDLNPGLAGFNPLEYDLGLIDPRGARKPIGSVIARLAAEFDRHPPQVLPRPVALVLPEGAVPDLSFLVAWAKLVDQGVRPAIVRQSRSTDAWYLSARRIDRLVVP</sequence>
<name>A0ABP7TTT8_9PSEU</name>
<dbReference type="InterPro" id="IPR017853">
    <property type="entry name" value="GH"/>
</dbReference>
<dbReference type="Gene3D" id="3.20.20.80">
    <property type="entry name" value="Glycosidases"/>
    <property type="match status" value="1"/>
</dbReference>
<reference evidence="2" key="1">
    <citation type="journal article" date="2019" name="Int. J. Syst. Evol. Microbiol.">
        <title>The Global Catalogue of Microorganisms (GCM) 10K type strain sequencing project: providing services to taxonomists for standard genome sequencing and annotation.</title>
        <authorList>
            <consortium name="The Broad Institute Genomics Platform"/>
            <consortium name="The Broad Institute Genome Sequencing Center for Infectious Disease"/>
            <person name="Wu L."/>
            <person name="Ma J."/>
        </authorList>
    </citation>
    <scope>NUCLEOTIDE SEQUENCE [LARGE SCALE GENOMIC DNA]</scope>
    <source>
        <strain evidence="2">JCM 17342</strain>
    </source>
</reference>
<evidence type="ECO:0000313" key="2">
    <source>
        <dbReference type="Proteomes" id="UP001501747"/>
    </source>
</evidence>
<organism evidence="1 2">
    <name type="scientific">Allokutzneria multivorans</name>
    <dbReference type="NCBI Taxonomy" id="1142134"/>
    <lineage>
        <taxon>Bacteria</taxon>
        <taxon>Bacillati</taxon>
        <taxon>Actinomycetota</taxon>
        <taxon>Actinomycetes</taxon>
        <taxon>Pseudonocardiales</taxon>
        <taxon>Pseudonocardiaceae</taxon>
        <taxon>Allokutzneria</taxon>
    </lineage>
</organism>
<protein>
    <submittedName>
        <fullName evidence="1">Cellulase family glycosylhydrolase</fullName>
    </submittedName>
</protein>
<comment type="caution">
    <text evidence="1">The sequence shown here is derived from an EMBL/GenBank/DDBJ whole genome shotgun (WGS) entry which is preliminary data.</text>
</comment>
<gene>
    <name evidence="1" type="ORF">GCM10022247_65360</name>
</gene>
<accession>A0ABP7TTT8</accession>
<dbReference type="RefSeq" id="WP_344883541.1">
    <property type="nucleotide sequence ID" value="NZ_BAABAL010000019.1"/>
</dbReference>
<dbReference type="SUPFAM" id="SSF51445">
    <property type="entry name" value="(Trans)glycosidases"/>
    <property type="match status" value="1"/>
</dbReference>
<evidence type="ECO:0000313" key="1">
    <source>
        <dbReference type="EMBL" id="GAA4031189.1"/>
    </source>
</evidence>
<proteinExistence type="predicted"/>
<dbReference type="Proteomes" id="UP001501747">
    <property type="component" value="Unassembled WGS sequence"/>
</dbReference>
<keyword evidence="2" id="KW-1185">Reference proteome</keyword>